<reference evidence="2" key="1">
    <citation type="submission" date="2021-01" db="EMBL/GenBank/DDBJ databases">
        <authorList>
            <person name="Corre E."/>
            <person name="Pelletier E."/>
            <person name="Niang G."/>
            <person name="Scheremetjew M."/>
            <person name="Finn R."/>
            <person name="Kale V."/>
            <person name="Holt S."/>
            <person name="Cochrane G."/>
            <person name="Meng A."/>
            <person name="Brown T."/>
            <person name="Cohen L."/>
        </authorList>
    </citation>
    <scope>NUCLEOTIDE SEQUENCE</scope>
    <source>
        <strain evidence="2">NY070348D</strain>
    </source>
</reference>
<evidence type="ECO:0000313" key="2">
    <source>
        <dbReference type="EMBL" id="CAD9689933.1"/>
    </source>
</evidence>
<feature type="signal peptide" evidence="1">
    <location>
        <begin position="1"/>
        <end position="18"/>
    </location>
</feature>
<keyword evidence="1" id="KW-0732">Signal</keyword>
<organism evidence="2">
    <name type="scientific">Mucochytrium quahogii</name>
    <dbReference type="NCBI Taxonomy" id="96639"/>
    <lineage>
        <taxon>Eukaryota</taxon>
        <taxon>Sar</taxon>
        <taxon>Stramenopiles</taxon>
        <taxon>Bigyra</taxon>
        <taxon>Labyrinthulomycetes</taxon>
        <taxon>Thraustochytrida</taxon>
        <taxon>Thraustochytriidae</taxon>
        <taxon>Mucochytrium</taxon>
    </lineage>
</organism>
<evidence type="ECO:0000256" key="1">
    <source>
        <dbReference type="SAM" id="SignalP"/>
    </source>
</evidence>
<proteinExistence type="predicted"/>
<gene>
    <name evidence="2" type="ORF">QSP1433_LOCUS10421</name>
</gene>
<name>A0A7S2S6V1_9STRA</name>
<protein>
    <submittedName>
        <fullName evidence="2">Uncharacterized protein</fullName>
    </submittedName>
</protein>
<feature type="chain" id="PRO_5030856981" evidence="1">
    <location>
        <begin position="19"/>
        <end position="1202"/>
    </location>
</feature>
<accession>A0A7S2S6V1</accession>
<dbReference type="AlphaFoldDB" id="A0A7S2S6V1"/>
<sequence length="1202" mass="133809">MIVWIFMLVIHFGYEGHCYDLMGKRRELANQLVFSQFSAYAAADLAWKDVQSNGAVVKQLEAIDYPGNLSRIKLATALANEQPLQNRACSVSNAIRAGAQADFVLHQSYDFCVLGFEQLAHTARQWKQTNLCENTTQMVKLFLEPILSVLQTCTVVAMQTFPSRDVNVTGYTAFISAIAYANRTIMKEDTWGNPQCVMSALFRLGLRFMQTSWKMSTGRATEDRIRYQTDGNLFTDWTRRIRSSTFSVKEAKQGCPPRYKTLTFTESSAWYTRDRRIRLCAPEACPNGTRRLVTQQCGVMLLHGCSKSEQCGPGHSCDQGMCRINFIQDKYNGTLVTGYLARYSLFTCQNQDECPFSTVCNAGVCSFQGPAHPADKHLKELHRAFGSSQPKPIVIRYTTAMDHLPSPQQISRSIIPAFQSNHQTDAFEHKLQVEGSANVSSSKFENSPTYWIKALQTYRRHWSTWASNLTVSFPKTETDSEVENNITVSLGLVTSAAPRGMSPSIAMLHYMNATAWIFKSQCESGVNVGFCNSSLSFHKAMHENSFTSLVAVSSILTMMQRLAGTIERNPHNYGDAFIDAVFSIAHVARTSFTTPADISQLALTMNITHPYQARELFDLKDQVLALLKAEEDPFCGPLIASGSFNSVKTCLTVLKYKFNRTNSNAKVRDYSAPRSRLLGQCNDTRGISCPPSSICRETACHCLEDDSELGFCSRLSGRFVECRNDTDCNHSAHGDGLICEMETCVEPIYLDIIKQVEPPRWLGEVDTVTKSHRQLGDSSDRRTHGTTIVDMLEGAIVILAAYVVFSMLSPGFGIAAESSVFGELGTILARSWRSFDLENSLASFVEQCDGFLDLASSTSTEWTSQDAITFVFDTIGDSVEYLVKQITDLVTSGLYSARTMATKLNKELFDFFSIFNMPATIPATESVFGEEMAEVFQDQGILDTAPETSLPDSNLHEMFGIPNPAEAESGPFYTFFKEADETGNWIFTRANMYDGPDPLSPRVFRRATGSEITSSEDYWLNENLGRQLANSIKKAFPTLGSELFTFESELVNLNVAVNSSQIQSQVKTVPLTKGYFYFSSSVGLEIDETSSVVLVKLDPYEEQLRLNCSVGLDQQRGLPTLDFSAASWKQAFTQSQAVQNTTSKWQAALSPFAPIELLDIQGSFLFNPLGYLTGIQFLVTRSELGRLLGYNESNWTATLPIN</sequence>
<dbReference type="EMBL" id="HBHK01016622">
    <property type="protein sequence ID" value="CAD9689933.1"/>
    <property type="molecule type" value="Transcribed_RNA"/>
</dbReference>